<dbReference type="AlphaFoldDB" id="A0A225DEC7"/>
<organism evidence="1 2">
    <name type="scientific">Fimbriiglobus ruber</name>
    <dbReference type="NCBI Taxonomy" id="1908690"/>
    <lineage>
        <taxon>Bacteria</taxon>
        <taxon>Pseudomonadati</taxon>
        <taxon>Planctomycetota</taxon>
        <taxon>Planctomycetia</taxon>
        <taxon>Gemmatales</taxon>
        <taxon>Gemmataceae</taxon>
        <taxon>Fimbriiglobus</taxon>
    </lineage>
</organism>
<keyword evidence="2" id="KW-1185">Reference proteome</keyword>
<proteinExistence type="predicted"/>
<protein>
    <submittedName>
        <fullName evidence="1">Uncharacterized protein</fullName>
    </submittedName>
</protein>
<name>A0A225DEC7_9BACT</name>
<dbReference type="EMBL" id="NIDE01000010">
    <property type="protein sequence ID" value="OWK39353.1"/>
    <property type="molecule type" value="Genomic_DNA"/>
</dbReference>
<accession>A0A225DEC7</accession>
<evidence type="ECO:0000313" key="2">
    <source>
        <dbReference type="Proteomes" id="UP000214646"/>
    </source>
</evidence>
<evidence type="ECO:0000313" key="1">
    <source>
        <dbReference type="EMBL" id="OWK39353.1"/>
    </source>
</evidence>
<dbReference type="Proteomes" id="UP000214646">
    <property type="component" value="Unassembled WGS sequence"/>
</dbReference>
<sequence>MTAAVYQLLLPGLVDRYRAKLNARRYASETPLFTSILREEHAEEFIEISSRTDGRLVTLVDVVSPANKTTPAGRAAYLATRARAVAQRAGVVEIDLVTQGKPTLDFSRDGLPEYDHAITVTRGATPDRYEIYTATIQKRLPKFKLPLAADDRDTVFDLQVALVRGYEQGNFEKQLNYTGPLPADVKLTDTARAWVDTWLKQLNVK</sequence>
<dbReference type="InterPro" id="IPR025132">
    <property type="entry name" value="DUF4058"/>
</dbReference>
<gene>
    <name evidence="1" type="ORF">FRUB_05916</name>
</gene>
<comment type="caution">
    <text evidence="1">The sequence shown here is derived from an EMBL/GenBank/DDBJ whole genome shotgun (WGS) entry which is preliminary data.</text>
</comment>
<dbReference type="Pfam" id="PF13267">
    <property type="entry name" value="DUF4058"/>
    <property type="match status" value="1"/>
</dbReference>
<reference evidence="2" key="1">
    <citation type="submission" date="2017-06" db="EMBL/GenBank/DDBJ databases">
        <title>Genome analysis of Fimbriiglobus ruber SP5, the first member of the order Planctomycetales with confirmed chitinolytic capability.</title>
        <authorList>
            <person name="Ravin N.V."/>
            <person name="Rakitin A.L."/>
            <person name="Ivanova A.A."/>
            <person name="Beletsky A.V."/>
            <person name="Kulichevskaya I.S."/>
            <person name="Mardanov A.V."/>
            <person name="Dedysh S.N."/>
        </authorList>
    </citation>
    <scope>NUCLEOTIDE SEQUENCE [LARGE SCALE GENOMIC DNA]</scope>
    <source>
        <strain evidence="2">SP5</strain>
    </source>
</reference>